<feature type="transmembrane region" description="Helical" evidence="11">
    <location>
        <begin position="162"/>
        <end position="184"/>
    </location>
</feature>
<feature type="transmembrane region" description="Helical" evidence="11">
    <location>
        <begin position="101"/>
        <end position="123"/>
    </location>
</feature>
<feature type="transmembrane region" description="Helical" evidence="11">
    <location>
        <begin position="230"/>
        <end position="247"/>
    </location>
</feature>
<dbReference type="Pfam" id="PF00999">
    <property type="entry name" value="Na_H_Exchanger"/>
    <property type="match status" value="1"/>
</dbReference>
<sequence>MTDVHAGSYKEAIIFLVTAGVVVPLFHRLRISPVLGFIGAGAILGPFGLGRLADTVPWVSIFTIGNRSEIAHLAEFGVIFLMFMIGVELSWERLRTLRRLVFGLGSAQVLASSLVIGIILFALEVPLAASVIVGLALALSSTAVVLPVLAEQKRLNTPAGRASFAVLLFQDLAVAPMLFAIAVLGRSDGADVGGALALALGQAAIALVLIVVAGRLALRPLFQLVARTRSPELFMAACLLVIVATALTAAASGLSMTLGAFVAGLLLAETEYRRAIEATIDPFKGLLLGVFFVSVGMNLDPAQLMAAPKTILGLSIGLILIKGAVILVAARFLRIPRGVALEAALLLGPGGEFAFVLIGGAIAGGLVPDGLGQAALIVTTVTMIAIPGLASLARRLGKRMSRSNLGRARAEPVPDKQQNRVIIAGYGRVGRQVGEMLARHKIPYLALDADAARVSEHRRLGNPVYFGDSSNPELLRRCDIANARALVVTLDNPRAVEAVVEAARAERRDITIVARARDARHATALYEMGVDDAVPETIEASLQLSEAVLVDVGVPMGLVIASIHERRDEYRAMLKRKETEVRPAFRARRTVGKNVDAGKATEARETPAKDEQPAKSA</sequence>
<evidence type="ECO:0000313" key="14">
    <source>
        <dbReference type="Proteomes" id="UP001055307"/>
    </source>
</evidence>
<dbReference type="SUPFAM" id="SSF51735">
    <property type="entry name" value="NAD(P)-binding Rossmann-fold domains"/>
    <property type="match status" value="1"/>
</dbReference>
<feature type="transmembrane region" description="Helical" evidence="11">
    <location>
        <begin position="129"/>
        <end position="150"/>
    </location>
</feature>
<dbReference type="AlphaFoldDB" id="A0AAV4ZCC3"/>
<evidence type="ECO:0000256" key="6">
    <source>
        <dbReference type="ARBA" id="ARBA00022958"/>
    </source>
</evidence>
<dbReference type="RefSeq" id="WP_147832625.1">
    <property type="nucleotide sequence ID" value="NZ_BPQF01000024.1"/>
</dbReference>
<feature type="transmembrane region" description="Helical" evidence="11">
    <location>
        <begin position="70"/>
        <end position="89"/>
    </location>
</feature>
<name>A0AAV4ZCC3_9HYPH</name>
<dbReference type="PANTHER" id="PTHR46157">
    <property type="entry name" value="K(+) EFFLUX ANTIPORTER 3, CHLOROPLASTIC"/>
    <property type="match status" value="1"/>
</dbReference>
<feature type="transmembrane region" description="Helical" evidence="11">
    <location>
        <begin position="196"/>
        <end position="218"/>
    </location>
</feature>
<proteinExistence type="predicted"/>
<comment type="subcellular location">
    <subcellularLocation>
        <location evidence="1">Endomembrane system</location>
        <topology evidence="1">Multi-pass membrane protein</topology>
    </subcellularLocation>
</comment>
<keyword evidence="6" id="KW-0630">Potassium</keyword>
<dbReference type="InterPro" id="IPR036291">
    <property type="entry name" value="NAD(P)-bd_dom_sf"/>
</dbReference>
<reference evidence="13" key="2">
    <citation type="submission" date="2021-08" db="EMBL/GenBank/DDBJ databases">
        <authorList>
            <person name="Tani A."/>
            <person name="Ola A."/>
            <person name="Ogura Y."/>
            <person name="Katsura K."/>
            <person name="Hayashi T."/>
        </authorList>
    </citation>
    <scope>NUCLEOTIDE SEQUENCE</scope>
    <source>
        <strain evidence="13">DSM 21893</strain>
    </source>
</reference>
<reference evidence="13" key="1">
    <citation type="journal article" date="2016" name="Front. Microbiol.">
        <title>Genome Sequence of the Piezophilic, Mesophilic Sulfate-Reducing Bacterium Desulfovibrio indicus J2T.</title>
        <authorList>
            <person name="Cao J."/>
            <person name="Maignien L."/>
            <person name="Shao Z."/>
            <person name="Alain K."/>
            <person name="Jebbar M."/>
        </authorList>
    </citation>
    <scope>NUCLEOTIDE SEQUENCE</scope>
    <source>
        <strain evidence="13">DSM 21893</strain>
    </source>
</reference>
<evidence type="ECO:0000256" key="8">
    <source>
        <dbReference type="ARBA" id="ARBA00023065"/>
    </source>
</evidence>
<dbReference type="EMBL" id="BPQF01000024">
    <property type="protein sequence ID" value="GJD41516.1"/>
    <property type="molecule type" value="Genomic_DNA"/>
</dbReference>
<keyword evidence="3" id="KW-0050">Antiport</keyword>
<protein>
    <submittedName>
        <fullName evidence="13">Glutathione-regulated potassium-efflux system protein KefC</fullName>
    </submittedName>
</protein>
<dbReference type="FunFam" id="3.40.50.720:FF:000036">
    <property type="entry name" value="Glutathione-regulated potassium-efflux system protein KefB"/>
    <property type="match status" value="1"/>
</dbReference>
<dbReference type="Gene3D" id="1.20.1530.20">
    <property type="match status" value="1"/>
</dbReference>
<dbReference type="GO" id="GO:0012505">
    <property type="term" value="C:endomembrane system"/>
    <property type="evidence" value="ECO:0007669"/>
    <property type="project" value="UniProtKB-SubCell"/>
</dbReference>
<dbReference type="Gene3D" id="3.40.50.720">
    <property type="entry name" value="NAD(P)-binding Rossmann-like Domain"/>
    <property type="match status" value="1"/>
</dbReference>
<dbReference type="InterPro" id="IPR006153">
    <property type="entry name" value="Cation/H_exchanger_TM"/>
</dbReference>
<keyword evidence="4" id="KW-0633">Potassium transport</keyword>
<organism evidence="13 14">
    <name type="scientific">Methylobacterium bullatum</name>
    <dbReference type="NCBI Taxonomy" id="570505"/>
    <lineage>
        <taxon>Bacteria</taxon>
        <taxon>Pseudomonadati</taxon>
        <taxon>Pseudomonadota</taxon>
        <taxon>Alphaproteobacteria</taxon>
        <taxon>Hyphomicrobiales</taxon>
        <taxon>Methylobacteriaceae</taxon>
        <taxon>Methylobacterium</taxon>
    </lineage>
</organism>
<feature type="compositionally biased region" description="Basic and acidic residues" evidence="10">
    <location>
        <begin position="599"/>
        <end position="617"/>
    </location>
</feature>
<evidence type="ECO:0000256" key="1">
    <source>
        <dbReference type="ARBA" id="ARBA00004127"/>
    </source>
</evidence>
<evidence type="ECO:0000313" key="13">
    <source>
        <dbReference type="EMBL" id="GJD41516.1"/>
    </source>
</evidence>
<evidence type="ECO:0000256" key="3">
    <source>
        <dbReference type="ARBA" id="ARBA00022449"/>
    </source>
</evidence>
<evidence type="ECO:0000256" key="9">
    <source>
        <dbReference type="ARBA" id="ARBA00023136"/>
    </source>
</evidence>
<evidence type="ECO:0000256" key="2">
    <source>
        <dbReference type="ARBA" id="ARBA00022448"/>
    </source>
</evidence>
<evidence type="ECO:0000259" key="12">
    <source>
        <dbReference type="PROSITE" id="PS51201"/>
    </source>
</evidence>
<keyword evidence="5 11" id="KW-0812">Transmembrane</keyword>
<feature type="transmembrane region" description="Helical" evidence="11">
    <location>
        <begin position="373"/>
        <end position="393"/>
    </location>
</feature>
<gene>
    <name evidence="13" type="primary">kefC_2</name>
    <name evidence="13" type="ORF">OICFNHDK_3999</name>
</gene>
<keyword evidence="9 11" id="KW-0472">Membrane</keyword>
<evidence type="ECO:0000256" key="7">
    <source>
        <dbReference type="ARBA" id="ARBA00022989"/>
    </source>
</evidence>
<feature type="domain" description="RCK N-terminal" evidence="12">
    <location>
        <begin position="418"/>
        <end position="535"/>
    </location>
</feature>
<accession>A0AAV4ZCC3</accession>
<dbReference type="Proteomes" id="UP001055307">
    <property type="component" value="Unassembled WGS sequence"/>
</dbReference>
<dbReference type="GO" id="GO:0015297">
    <property type="term" value="F:antiporter activity"/>
    <property type="evidence" value="ECO:0007669"/>
    <property type="project" value="UniProtKB-KW"/>
</dbReference>
<comment type="caution">
    <text evidence="13">The sequence shown here is derived from an EMBL/GenBank/DDBJ whole genome shotgun (WGS) entry which is preliminary data.</text>
</comment>
<dbReference type="InterPro" id="IPR003148">
    <property type="entry name" value="RCK_N"/>
</dbReference>
<evidence type="ECO:0000256" key="10">
    <source>
        <dbReference type="SAM" id="MobiDB-lite"/>
    </source>
</evidence>
<feature type="transmembrane region" description="Helical" evidence="11">
    <location>
        <begin position="12"/>
        <end position="27"/>
    </location>
</feature>
<dbReference type="InterPro" id="IPR038770">
    <property type="entry name" value="Na+/solute_symporter_sf"/>
</dbReference>
<dbReference type="PROSITE" id="PS51201">
    <property type="entry name" value="RCK_N"/>
    <property type="match status" value="1"/>
</dbReference>
<keyword evidence="8" id="KW-0406">Ion transport</keyword>
<feature type="transmembrane region" description="Helical" evidence="11">
    <location>
        <begin position="311"/>
        <end position="333"/>
    </location>
</feature>
<evidence type="ECO:0000256" key="11">
    <source>
        <dbReference type="SAM" id="Phobius"/>
    </source>
</evidence>
<keyword evidence="14" id="KW-1185">Reference proteome</keyword>
<dbReference type="GO" id="GO:0005886">
    <property type="term" value="C:plasma membrane"/>
    <property type="evidence" value="ECO:0007669"/>
    <property type="project" value="TreeGrafter"/>
</dbReference>
<feature type="transmembrane region" description="Helical" evidence="11">
    <location>
        <begin position="34"/>
        <end position="50"/>
    </location>
</feature>
<dbReference type="GO" id="GO:1902600">
    <property type="term" value="P:proton transmembrane transport"/>
    <property type="evidence" value="ECO:0007669"/>
    <property type="project" value="InterPro"/>
</dbReference>
<keyword evidence="7 11" id="KW-1133">Transmembrane helix</keyword>
<dbReference type="Pfam" id="PF02254">
    <property type="entry name" value="TrkA_N"/>
    <property type="match status" value="1"/>
</dbReference>
<keyword evidence="2" id="KW-0813">Transport</keyword>
<evidence type="ECO:0000256" key="4">
    <source>
        <dbReference type="ARBA" id="ARBA00022538"/>
    </source>
</evidence>
<feature type="transmembrane region" description="Helical" evidence="11">
    <location>
        <begin position="345"/>
        <end position="367"/>
    </location>
</feature>
<dbReference type="GO" id="GO:0006813">
    <property type="term" value="P:potassium ion transport"/>
    <property type="evidence" value="ECO:0007669"/>
    <property type="project" value="UniProtKB-KW"/>
</dbReference>
<feature type="region of interest" description="Disordered" evidence="10">
    <location>
        <begin position="585"/>
        <end position="617"/>
    </location>
</feature>
<evidence type="ECO:0000256" key="5">
    <source>
        <dbReference type="ARBA" id="ARBA00022692"/>
    </source>
</evidence>
<dbReference type="PANTHER" id="PTHR46157:SF4">
    <property type="entry name" value="K(+) EFFLUX ANTIPORTER 3, CHLOROPLASTIC"/>
    <property type="match status" value="1"/>
</dbReference>